<gene>
    <name evidence="2" type="ORF">B0T26DRAFT_444750</name>
</gene>
<keyword evidence="1" id="KW-0732">Signal</keyword>
<evidence type="ECO:0000313" key="3">
    <source>
        <dbReference type="Proteomes" id="UP001172101"/>
    </source>
</evidence>
<dbReference type="AlphaFoldDB" id="A0AA40DM11"/>
<reference evidence="2" key="1">
    <citation type="submission" date="2023-06" db="EMBL/GenBank/DDBJ databases">
        <title>Genome-scale phylogeny and comparative genomics of the fungal order Sordariales.</title>
        <authorList>
            <consortium name="Lawrence Berkeley National Laboratory"/>
            <person name="Hensen N."/>
            <person name="Bonometti L."/>
            <person name="Westerberg I."/>
            <person name="Brannstrom I.O."/>
            <person name="Guillou S."/>
            <person name="Cros-Aarteil S."/>
            <person name="Calhoun S."/>
            <person name="Haridas S."/>
            <person name="Kuo A."/>
            <person name="Mondo S."/>
            <person name="Pangilinan J."/>
            <person name="Riley R."/>
            <person name="LaButti K."/>
            <person name="Andreopoulos B."/>
            <person name="Lipzen A."/>
            <person name="Chen C."/>
            <person name="Yanf M."/>
            <person name="Daum C."/>
            <person name="Ng V."/>
            <person name="Clum A."/>
            <person name="Steindorff A."/>
            <person name="Ohm R."/>
            <person name="Martin F."/>
            <person name="Silar P."/>
            <person name="Natvig D."/>
            <person name="Lalanne C."/>
            <person name="Gautier V."/>
            <person name="Ament-velasquez S.L."/>
            <person name="Kruys A."/>
            <person name="Hutchinson M.I."/>
            <person name="Powell A.J."/>
            <person name="Barry K."/>
            <person name="Miller A.N."/>
            <person name="Grigoriev I.V."/>
            <person name="Debuchy R."/>
            <person name="Gladieux P."/>
            <person name="Thoren M.H."/>
            <person name="Johannesson H."/>
        </authorList>
    </citation>
    <scope>NUCLEOTIDE SEQUENCE</scope>
    <source>
        <strain evidence="2">SMH2392-1A</strain>
    </source>
</reference>
<sequence length="97" mass="10783">MPALMSFVCCCCFGQFWTARLDGKWAADSRCRENPHRAPSAVTTLTTQQAALVVTQRHQNVPNFPQRAGGVMGRWRGKHAAWPNSVLTIANKCQLIN</sequence>
<keyword evidence="3" id="KW-1185">Reference proteome</keyword>
<dbReference type="Proteomes" id="UP001172101">
    <property type="component" value="Unassembled WGS sequence"/>
</dbReference>
<proteinExistence type="predicted"/>
<name>A0AA40DM11_9PEZI</name>
<organism evidence="2 3">
    <name type="scientific">Lasiosphaeria miniovina</name>
    <dbReference type="NCBI Taxonomy" id="1954250"/>
    <lineage>
        <taxon>Eukaryota</taxon>
        <taxon>Fungi</taxon>
        <taxon>Dikarya</taxon>
        <taxon>Ascomycota</taxon>
        <taxon>Pezizomycotina</taxon>
        <taxon>Sordariomycetes</taxon>
        <taxon>Sordariomycetidae</taxon>
        <taxon>Sordariales</taxon>
        <taxon>Lasiosphaeriaceae</taxon>
        <taxon>Lasiosphaeria</taxon>
    </lineage>
</organism>
<evidence type="ECO:0000256" key="1">
    <source>
        <dbReference type="SAM" id="SignalP"/>
    </source>
</evidence>
<accession>A0AA40DM11</accession>
<dbReference type="RefSeq" id="XP_060291270.1">
    <property type="nucleotide sequence ID" value="XM_060435063.1"/>
</dbReference>
<dbReference type="GeneID" id="85318333"/>
<evidence type="ECO:0008006" key="4">
    <source>
        <dbReference type="Google" id="ProtNLM"/>
    </source>
</evidence>
<feature type="chain" id="PRO_5041311508" description="Secreted protein" evidence="1">
    <location>
        <begin position="19"/>
        <end position="97"/>
    </location>
</feature>
<protein>
    <recommendedName>
        <fullName evidence="4">Secreted protein</fullName>
    </recommendedName>
</protein>
<dbReference type="EMBL" id="JAUIRO010000007">
    <property type="protein sequence ID" value="KAK0706176.1"/>
    <property type="molecule type" value="Genomic_DNA"/>
</dbReference>
<evidence type="ECO:0000313" key="2">
    <source>
        <dbReference type="EMBL" id="KAK0706176.1"/>
    </source>
</evidence>
<feature type="signal peptide" evidence="1">
    <location>
        <begin position="1"/>
        <end position="18"/>
    </location>
</feature>
<comment type="caution">
    <text evidence="2">The sequence shown here is derived from an EMBL/GenBank/DDBJ whole genome shotgun (WGS) entry which is preliminary data.</text>
</comment>